<dbReference type="EMBL" id="DUZY01000002">
    <property type="protein sequence ID" value="DAD29962.1"/>
    <property type="molecule type" value="Genomic_DNA"/>
</dbReference>
<reference evidence="1 2" key="1">
    <citation type="journal article" date="2020" name="Mol. Biol. Evol.">
        <title>Distinct Expression and Methylation Patterns for Genes with Different Fates following a Single Whole-Genome Duplication in Flowering Plants.</title>
        <authorList>
            <person name="Shi T."/>
            <person name="Rahmani R.S."/>
            <person name="Gugger P.F."/>
            <person name="Wang M."/>
            <person name="Li H."/>
            <person name="Zhang Y."/>
            <person name="Li Z."/>
            <person name="Wang Q."/>
            <person name="Van de Peer Y."/>
            <person name="Marchal K."/>
            <person name="Chen J."/>
        </authorList>
    </citation>
    <scope>NUCLEOTIDE SEQUENCE [LARGE SCALE GENOMIC DNA]</scope>
    <source>
        <tissue evidence="1">Leaf</tissue>
    </source>
</reference>
<evidence type="ECO:0000313" key="2">
    <source>
        <dbReference type="Proteomes" id="UP000607653"/>
    </source>
</evidence>
<comment type="caution">
    <text evidence="1">The sequence shown here is derived from an EMBL/GenBank/DDBJ whole genome shotgun (WGS) entry which is preliminary data.</text>
</comment>
<dbReference type="Proteomes" id="UP000607653">
    <property type="component" value="Unassembled WGS sequence"/>
</dbReference>
<proteinExistence type="predicted"/>
<accession>A0A822YCC2</accession>
<sequence length="55" mass="6340">MYLRCTYLHLYCFQTEPKEKLLQQVVASWLGKKSQLLGTYAAEKALVCSRVEEAT</sequence>
<dbReference type="AlphaFoldDB" id="A0A822YCC2"/>
<organism evidence="1 2">
    <name type="scientific">Nelumbo nucifera</name>
    <name type="common">Sacred lotus</name>
    <dbReference type="NCBI Taxonomy" id="4432"/>
    <lineage>
        <taxon>Eukaryota</taxon>
        <taxon>Viridiplantae</taxon>
        <taxon>Streptophyta</taxon>
        <taxon>Embryophyta</taxon>
        <taxon>Tracheophyta</taxon>
        <taxon>Spermatophyta</taxon>
        <taxon>Magnoliopsida</taxon>
        <taxon>Proteales</taxon>
        <taxon>Nelumbonaceae</taxon>
        <taxon>Nelumbo</taxon>
    </lineage>
</organism>
<name>A0A822YCC2_NELNU</name>
<keyword evidence="2" id="KW-1185">Reference proteome</keyword>
<gene>
    <name evidence="1" type="ORF">HUJ06_031430</name>
</gene>
<evidence type="ECO:0000313" key="1">
    <source>
        <dbReference type="EMBL" id="DAD29962.1"/>
    </source>
</evidence>
<protein>
    <submittedName>
        <fullName evidence="1">Uncharacterized protein</fullName>
    </submittedName>
</protein>